<dbReference type="InterPro" id="IPR005021">
    <property type="entry name" value="Terminase_largesu-like"/>
</dbReference>
<evidence type="ECO:0000313" key="3">
    <source>
        <dbReference type="EMBL" id="MFC6038419.1"/>
    </source>
</evidence>
<dbReference type="Proteomes" id="UP001596170">
    <property type="component" value="Unassembled WGS sequence"/>
</dbReference>
<keyword evidence="3" id="KW-0540">Nuclease</keyword>
<name>A0ABW1L404_9BACL</name>
<reference evidence="4" key="1">
    <citation type="journal article" date="2019" name="Int. J. Syst. Evol. Microbiol.">
        <title>The Global Catalogue of Microorganisms (GCM) 10K type strain sequencing project: providing services to taxonomists for standard genome sequencing and annotation.</title>
        <authorList>
            <consortium name="The Broad Institute Genomics Platform"/>
            <consortium name="The Broad Institute Genome Sequencing Center for Infectious Disease"/>
            <person name="Wu L."/>
            <person name="Ma J."/>
        </authorList>
    </citation>
    <scope>NUCLEOTIDE SEQUENCE [LARGE SCALE GENOMIC DNA]</scope>
    <source>
        <strain evidence="4">CCUG 54527</strain>
    </source>
</reference>
<sequence>MEKTCEFHPFIDDYLHTIERGEIESSKEIKLMVNLVRRKLREPGVRIANVQIDEALRVIHKYFDYELFGWEKFVLAITHCFYEDDTLVFDEFFILMARGNGKNGIISPLTFYFSTHYHGITGYDIEIIANSEEQAITSFNDIYNVLEDHEVKLKKFFYKTKEKIVNRKTKSRIKYYTSNAKTKDSLRSGCLIFDEVHAYENYDLIKVFTSGLGKRKHSRTFYITTNGNVRGGVLDDYLDLSDRILKGEITDSRMLPMLFKLDHKDEVHDKRKWEKANPSIRFMSNLKSEIEKQYIKMPHQPQLAMEFMTKRMNLPAQDAYTAVAEWGKIEATNQLFDLESFKGMSCIGGVDYASVKDFCSVGLQFKKNGKRYWYEHTFICHKALKLENRRINFPVDVAVNKGLITIVNDESIKPEYLSAWFLEQAKHFQIVNIAADSHRASVLQNEFELKGLPLRIVRSGPETHSKLGPLVETMFANEEIVYGDNMTMRWYTNNVFVEMNNKGNITYKKIEPKTRKTDGFFALLHALSIDSEIKEEQPMVFYKAITF</sequence>
<evidence type="ECO:0000313" key="4">
    <source>
        <dbReference type="Proteomes" id="UP001596170"/>
    </source>
</evidence>
<dbReference type="Pfam" id="PF20441">
    <property type="entry name" value="TerL_nuclease"/>
    <property type="match status" value="1"/>
</dbReference>
<dbReference type="Pfam" id="PF03354">
    <property type="entry name" value="TerL_ATPase"/>
    <property type="match status" value="1"/>
</dbReference>
<comment type="caution">
    <text evidence="3">The sequence shown here is derived from an EMBL/GenBank/DDBJ whole genome shotgun (WGS) entry which is preliminary data.</text>
</comment>
<keyword evidence="3" id="KW-0378">Hydrolase</keyword>
<dbReference type="GO" id="GO:0004519">
    <property type="term" value="F:endonuclease activity"/>
    <property type="evidence" value="ECO:0007669"/>
    <property type="project" value="UniProtKB-KW"/>
</dbReference>
<dbReference type="InterPro" id="IPR046462">
    <property type="entry name" value="TerL_nuclease"/>
</dbReference>
<dbReference type="Gene3D" id="3.40.50.300">
    <property type="entry name" value="P-loop containing nucleotide triphosphate hydrolases"/>
    <property type="match status" value="1"/>
</dbReference>
<dbReference type="InterPro" id="IPR046461">
    <property type="entry name" value="TerL_ATPase"/>
</dbReference>
<keyword evidence="4" id="KW-1185">Reference proteome</keyword>
<keyword evidence="3" id="KW-0255">Endonuclease</keyword>
<proteinExistence type="predicted"/>
<accession>A0ABW1L404</accession>
<dbReference type="InterPro" id="IPR027417">
    <property type="entry name" value="P-loop_NTPase"/>
</dbReference>
<dbReference type="PANTHER" id="PTHR41287">
    <property type="match status" value="1"/>
</dbReference>
<evidence type="ECO:0000259" key="1">
    <source>
        <dbReference type="Pfam" id="PF03354"/>
    </source>
</evidence>
<dbReference type="PANTHER" id="PTHR41287:SF1">
    <property type="entry name" value="PROTEIN YMFN"/>
    <property type="match status" value="1"/>
</dbReference>
<feature type="domain" description="Terminase large subunit-like ATPase" evidence="1">
    <location>
        <begin position="70"/>
        <end position="239"/>
    </location>
</feature>
<protein>
    <submittedName>
        <fullName evidence="3">Terminase TerL endonuclease subunit</fullName>
    </submittedName>
</protein>
<feature type="domain" description="Terminase large subunit-like endonuclease" evidence="2">
    <location>
        <begin position="255"/>
        <end position="527"/>
    </location>
</feature>
<organism evidence="3 4">
    <name type="scientific">Paenisporosarcina macmurdoensis</name>
    <dbReference type="NCBI Taxonomy" id="212659"/>
    <lineage>
        <taxon>Bacteria</taxon>
        <taxon>Bacillati</taxon>
        <taxon>Bacillota</taxon>
        <taxon>Bacilli</taxon>
        <taxon>Bacillales</taxon>
        <taxon>Caryophanaceae</taxon>
        <taxon>Paenisporosarcina</taxon>
    </lineage>
</organism>
<gene>
    <name evidence="3" type="ORF">ACFPYN_03020</name>
</gene>
<dbReference type="RefSeq" id="WP_377732437.1">
    <property type="nucleotide sequence ID" value="NZ_JBHSRI010000002.1"/>
</dbReference>
<dbReference type="EMBL" id="JBHSRI010000002">
    <property type="protein sequence ID" value="MFC6038419.1"/>
    <property type="molecule type" value="Genomic_DNA"/>
</dbReference>
<evidence type="ECO:0000259" key="2">
    <source>
        <dbReference type="Pfam" id="PF20441"/>
    </source>
</evidence>